<evidence type="ECO:0000313" key="2">
    <source>
        <dbReference type="Proteomes" id="UP000321058"/>
    </source>
</evidence>
<proteinExistence type="predicted"/>
<protein>
    <recommendedName>
        <fullName evidence="3">Glycosyltransferase 2-like domain-containing protein</fullName>
    </recommendedName>
</protein>
<dbReference type="EMBL" id="BKAJ01000020">
    <property type="protein sequence ID" value="GEP53987.1"/>
    <property type="molecule type" value="Genomic_DNA"/>
</dbReference>
<accession>A0A512N4S6</accession>
<dbReference type="AlphaFoldDB" id="A0A512N4S6"/>
<sequence length="361" mass="41100">MNAARPYVSFVSYFRNDGYTSDFDLRVRRATSFLVRQLQRAEIDSEIILVEWNPPNDRPLIIESLDPLPQGDCVQVRGIVVGREHHERFIGSQESGMNPAAAANVGLRRAKGRFVSPKASDTYLSNEIIATIARQDLHENALYRCDRCDVVLSPTLLRNLGDDALLARLESLDSTRYSHIPNPPQWYIRELHTNACGDFLLMSRTMWHTVRGFPLDNTVLSLDCDSLIMHAAVALGSHEIRLPPACRIFKGRHDRLFSNRISHVWTPLQSKVDKVMTNFRWWRLQQIARSAFDYPKRKVAGVESVLAPSIERNFVKPAEQWAHGVRPQLNQPENWGLADQPLEERLLCRARWSVANASAAA</sequence>
<reference evidence="1 2" key="1">
    <citation type="submission" date="2019-07" db="EMBL/GenBank/DDBJ databases">
        <title>Whole genome shotgun sequence of Reyranella soli NBRC 108950.</title>
        <authorList>
            <person name="Hosoyama A."/>
            <person name="Uohara A."/>
            <person name="Ohji S."/>
            <person name="Ichikawa N."/>
        </authorList>
    </citation>
    <scope>NUCLEOTIDE SEQUENCE [LARGE SCALE GENOMIC DNA]</scope>
    <source>
        <strain evidence="1 2">NBRC 108950</strain>
    </source>
</reference>
<gene>
    <name evidence="1" type="ORF">RSO01_11530</name>
</gene>
<organism evidence="1 2">
    <name type="scientific">Reyranella soli</name>
    <dbReference type="NCBI Taxonomy" id="1230389"/>
    <lineage>
        <taxon>Bacteria</taxon>
        <taxon>Pseudomonadati</taxon>
        <taxon>Pseudomonadota</taxon>
        <taxon>Alphaproteobacteria</taxon>
        <taxon>Hyphomicrobiales</taxon>
        <taxon>Reyranellaceae</taxon>
        <taxon>Reyranella</taxon>
    </lineage>
</organism>
<keyword evidence="2" id="KW-1185">Reference proteome</keyword>
<evidence type="ECO:0000313" key="1">
    <source>
        <dbReference type="EMBL" id="GEP53987.1"/>
    </source>
</evidence>
<dbReference type="RefSeq" id="WP_147147106.1">
    <property type="nucleotide sequence ID" value="NZ_BKAJ01000020.1"/>
</dbReference>
<evidence type="ECO:0008006" key="3">
    <source>
        <dbReference type="Google" id="ProtNLM"/>
    </source>
</evidence>
<comment type="caution">
    <text evidence="1">The sequence shown here is derived from an EMBL/GenBank/DDBJ whole genome shotgun (WGS) entry which is preliminary data.</text>
</comment>
<dbReference type="OrthoDB" id="7363441at2"/>
<name>A0A512N4S6_9HYPH</name>
<dbReference type="Proteomes" id="UP000321058">
    <property type="component" value="Unassembled WGS sequence"/>
</dbReference>
<dbReference type="SUPFAM" id="SSF53448">
    <property type="entry name" value="Nucleotide-diphospho-sugar transferases"/>
    <property type="match status" value="1"/>
</dbReference>
<dbReference type="InterPro" id="IPR029044">
    <property type="entry name" value="Nucleotide-diphossugar_trans"/>
</dbReference>